<accession>A0A6I9QS75</accession>
<dbReference type="HAMAP" id="MF_03058">
    <property type="entry name" value="VMA21"/>
    <property type="match status" value="1"/>
</dbReference>
<dbReference type="RefSeq" id="XP_010914256.1">
    <property type="nucleotide sequence ID" value="XM_010915954.3"/>
</dbReference>
<evidence type="ECO:0000256" key="3">
    <source>
        <dbReference type="ARBA" id="ARBA00022989"/>
    </source>
</evidence>
<sequence>MLGVMQKFVLASMIMLVAPIAILYRFNYHIFPGSGQLSVSSQTLLSGFLAVISVNLVIVLYIIMATKEPANHEPQPDPAFLAKAKASINQSGTTRSNHDAQPQEKAE</sequence>
<proteinExistence type="inferred from homology"/>
<reference evidence="9 10" key="1">
    <citation type="submission" date="2025-04" db="UniProtKB">
        <authorList>
            <consortium name="RefSeq"/>
        </authorList>
    </citation>
    <scope>IDENTIFICATION</scope>
</reference>
<dbReference type="GO" id="GO:0033116">
    <property type="term" value="C:endoplasmic reticulum-Golgi intermediate compartment membrane"/>
    <property type="evidence" value="ECO:0007669"/>
    <property type="project" value="UniProtKB-SubCell"/>
</dbReference>
<feature type="transmembrane region" description="Helical" evidence="6">
    <location>
        <begin position="7"/>
        <end position="24"/>
    </location>
</feature>
<protein>
    <recommendedName>
        <fullName evidence="6">Vacuolar ATPase assembly integral membrane protein VMA21 homolog</fullName>
    </recommendedName>
</protein>
<dbReference type="AlphaFoldDB" id="A0A6I9QS75"/>
<keyword evidence="1 6" id="KW-0812">Transmembrane</keyword>
<evidence type="ECO:0000256" key="7">
    <source>
        <dbReference type="SAM" id="MobiDB-lite"/>
    </source>
</evidence>
<dbReference type="Proteomes" id="UP000504607">
    <property type="component" value="Chromosome 2"/>
</dbReference>
<keyword evidence="4 6" id="KW-0472">Membrane</keyword>
<keyword evidence="5 6" id="KW-0968">Cytoplasmic vesicle</keyword>
<keyword evidence="3 6" id="KW-1133">Transmembrane helix</keyword>
<evidence type="ECO:0000313" key="8">
    <source>
        <dbReference type="Proteomes" id="UP000504607"/>
    </source>
</evidence>
<evidence type="ECO:0000256" key="4">
    <source>
        <dbReference type="ARBA" id="ARBA00023136"/>
    </source>
</evidence>
<keyword evidence="8" id="KW-1185">Reference proteome</keyword>
<dbReference type="Pfam" id="PF09446">
    <property type="entry name" value="VMA21"/>
    <property type="match status" value="1"/>
</dbReference>
<gene>
    <name evidence="9 10" type="primary">LOC105039700</name>
</gene>
<keyword evidence="2 6" id="KW-0256">Endoplasmic reticulum</keyword>
<evidence type="ECO:0000256" key="6">
    <source>
        <dbReference type="HAMAP-Rule" id="MF_03058"/>
    </source>
</evidence>
<dbReference type="InterPro" id="IPR019013">
    <property type="entry name" value="Vma21"/>
</dbReference>
<feature type="region of interest" description="Disordered" evidence="7">
    <location>
        <begin position="86"/>
        <end position="107"/>
    </location>
</feature>
<comment type="function">
    <text evidence="6">Required for the assembly of the V0 complex of the vacuolar ATPase (V-ATPase) in the endoplasmic reticulum.</text>
</comment>
<dbReference type="GO" id="GO:0070072">
    <property type="term" value="P:vacuolar proton-transporting V-type ATPase complex assembly"/>
    <property type="evidence" value="ECO:0007669"/>
    <property type="project" value="UniProtKB-UniRule"/>
</dbReference>
<evidence type="ECO:0000256" key="5">
    <source>
        <dbReference type="ARBA" id="ARBA00023329"/>
    </source>
</evidence>
<dbReference type="OrthoDB" id="160405at2759"/>
<comment type="subcellular location">
    <subcellularLocation>
        <location evidence="6">Endoplasmic reticulum membrane</location>
        <topology evidence="6">Multi-pass membrane protein</topology>
    </subcellularLocation>
    <subcellularLocation>
        <location evidence="6">Endoplasmic reticulum-Golgi intermediate compartment membrane</location>
        <topology evidence="6">Multi-pass membrane protein</topology>
    </subcellularLocation>
    <subcellularLocation>
        <location evidence="6">Cytoplasmic vesicle</location>
        <location evidence="6">COPII-coated vesicle membrane</location>
        <topology evidence="6">Multi-pass membrane protein</topology>
    </subcellularLocation>
</comment>
<dbReference type="KEGG" id="egu:105039700"/>
<dbReference type="PANTHER" id="PTHR31792:SF3">
    <property type="entry name" value="VACUOLAR ATPASE ASSEMBLY INTEGRAL MEMBRANE PROTEIN VMA21"/>
    <property type="match status" value="1"/>
</dbReference>
<evidence type="ECO:0000313" key="10">
    <source>
        <dbReference type="RefSeq" id="XP_010914257.1"/>
    </source>
</evidence>
<evidence type="ECO:0000256" key="2">
    <source>
        <dbReference type="ARBA" id="ARBA00022824"/>
    </source>
</evidence>
<feature type="compositionally biased region" description="Basic and acidic residues" evidence="7">
    <location>
        <begin position="96"/>
        <end position="107"/>
    </location>
</feature>
<feature type="transmembrane region" description="Helical" evidence="6">
    <location>
        <begin position="44"/>
        <end position="63"/>
    </location>
</feature>
<dbReference type="GeneID" id="105039700"/>
<dbReference type="RefSeq" id="XP_010914257.1">
    <property type="nucleotide sequence ID" value="XM_010915955.3"/>
</dbReference>
<dbReference type="PANTHER" id="PTHR31792">
    <property type="entry name" value="VACUOLAR ATPASE ASSEMBLY INTEGRAL MEMBRANE PROTEIN VMA21"/>
    <property type="match status" value="1"/>
</dbReference>
<evidence type="ECO:0000313" key="9">
    <source>
        <dbReference type="RefSeq" id="XP_010914256.1"/>
    </source>
</evidence>
<comment type="similarity">
    <text evidence="6">Belongs to the VMA21 family.</text>
</comment>
<name>A0A6I9QS75_ELAGV</name>
<organism evidence="8 10">
    <name type="scientific">Elaeis guineensis var. tenera</name>
    <name type="common">Oil palm</name>
    <dbReference type="NCBI Taxonomy" id="51953"/>
    <lineage>
        <taxon>Eukaryota</taxon>
        <taxon>Viridiplantae</taxon>
        <taxon>Streptophyta</taxon>
        <taxon>Embryophyta</taxon>
        <taxon>Tracheophyta</taxon>
        <taxon>Spermatophyta</taxon>
        <taxon>Magnoliopsida</taxon>
        <taxon>Liliopsida</taxon>
        <taxon>Arecaceae</taxon>
        <taxon>Arecoideae</taxon>
        <taxon>Cocoseae</taxon>
        <taxon>Elaeidinae</taxon>
        <taxon>Elaeis</taxon>
    </lineage>
</organism>
<dbReference type="GO" id="GO:0012507">
    <property type="term" value="C:ER to Golgi transport vesicle membrane"/>
    <property type="evidence" value="ECO:0007669"/>
    <property type="project" value="UniProtKB-SubCell"/>
</dbReference>
<evidence type="ECO:0000256" key="1">
    <source>
        <dbReference type="ARBA" id="ARBA00022692"/>
    </source>
</evidence>
<dbReference type="GO" id="GO:0005789">
    <property type="term" value="C:endoplasmic reticulum membrane"/>
    <property type="evidence" value="ECO:0007669"/>
    <property type="project" value="UniProtKB-SubCell"/>
</dbReference>